<sequence>MELEQKYLALLHDAEQRQLNDIDGIRLCFQTLSLAAAIDRNCATLLAPHKLSEGRFILLFLLDAAPNGLAPNQLAEKAGITRATVTGLLDGLQREDLIERKIDLQDRRALNIHLTPQGKQTAQQVIGQHSQWIASLFNHLSLSERHQLSTLLNKVSNGLKDNTP</sequence>
<dbReference type="Pfam" id="PF01047">
    <property type="entry name" value="MarR"/>
    <property type="match status" value="1"/>
</dbReference>
<dbReference type="EMBL" id="JRHX01000030">
    <property type="protein sequence ID" value="KXZ72070.1"/>
    <property type="molecule type" value="Genomic_DNA"/>
</dbReference>
<dbReference type="InterPro" id="IPR036388">
    <property type="entry name" value="WH-like_DNA-bd_sf"/>
</dbReference>
<dbReference type="PANTHER" id="PTHR42756">
    <property type="entry name" value="TRANSCRIPTIONAL REGULATOR, MARR"/>
    <property type="match status" value="1"/>
</dbReference>
<dbReference type="InterPro" id="IPR036390">
    <property type="entry name" value="WH_DNA-bd_sf"/>
</dbReference>
<proteinExistence type="predicted"/>
<dbReference type="Proteomes" id="UP000075544">
    <property type="component" value="Unassembled WGS sequence"/>
</dbReference>
<dbReference type="Gene3D" id="1.10.10.10">
    <property type="entry name" value="Winged helix-like DNA-binding domain superfamily/Winged helix DNA-binding domain"/>
    <property type="match status" value="1"/>
</dbReference>
<feature type="domain" description="HTH marR-type" evidence="4">
    <location>
        <begin position="1"/>
        <end position="157"/>
    </location>
</feature>
<keyword evidence="1" id="KW-0805">Transcription regulation</keyword>
<dbReference type="PRINTS" id="PR00598">
    <property type="entry name" value="HTHMARR"/>
</dbReference>
<dbReference type="GO" id="GO:0003677">
    <property type="term" value="F:DNA binding"/>
    <property type="evidence" value="ECO:0007669"/>
    <property type="project" value="UniProtKB-KW"/>
</dbReference>
<dbReference type="PANTHER" id="PTHR42756:SF1">
    <property type="entry name" value="TRANSCRIPTIONAL REPRESSOR OF EMRAB OPERON"/>
    <property type="match status" value="1"/>
</dbReference>
<dbReference type="PATRIC" id="fig|52133.19.peg.702"/>
<dbReference type="SMART" id="SM00347">
    <property type="entry name" value="HTH_MARR"/>
    <property type="match status" value="1"/>
</dbReference>
<dbReference type="GO" id="GO:0003700">
    <property type="term" value="F:DNA-binding transcription factor activity"/>
    <property type="evidence" value="ECO:0007669"/>
    <property type="project" value="InterPro"/>
</dbReference>
<keyword evidence="3" id="KW-0804">Transcription</keyword>
<name>A0A150HXX7_9GAMM</name>
<keyword evidence="2" id="KW-0238">DNA-binding</keyword>
<dbReference type="InterPro" id="IPR000835">
    <property type="entry name" value="HTH_MarR-typ"/>
</dbReference>
<evidence type="ECO:0000313" key="6">
    <source>
        <dbReference type="Proteomes" id="UP000075544"/>
    </source>
</evidence>
<accession>A0A150HXX7</accession>
<evidence type="ECO:0000256" key="3">
    <source>
        <dbReference type="ARBA" id="ARBA00023163"/>
    </source>
</evidence>
<gene>
    <name evidence="5" type="primary">mprA_1</name>
    <name evidence="5" type="ORF">AVENLUH13518_00681</name>
</gene>
<comment type="caution">
    <text evidence="5">The sequence shown here is derived from an EMBL/GenBank/DDBJ whole genome shotgun (WGS) entry which is preliminary data.</text>
</comment>
<evidence type="ECO:0000256" key="2">
    <source>
        <dbReference type="ARBA" id="ARBA00023125"/>
    </source>
</evidence>
<organism evidence="5 6">
    <name type="scientific">Acinetobacter venetianus</name>
    <dbReference type="NCBI Taxonomy" id="52133"/>
    <lineage>
        <taxon>Bacteria</taxon>
        <taxon>Pseudomonadati</taxon>
        <taxon>Pseudomonadota</taxon>
        <taxon>Gammaproteobacteria</taxon>
        <taxon>Moraxellales</taxon>
        <taxon>Moraxellaceae</taxon>
        <taxon>Acinetobacter</taxon>
    </lineage>
</organism>
<evidence type="ECO:0000256" key="1">
    <source>
        <dbReference type="ARBA" id="ARBA00023015"/>
    </source>
</evidence>
<dbReference type="RefSeq" id="WP_061523999.1">
    <property type="nucleotide sequence ID" value="NZ_JRHX01000030.1"/>
</dbReference>
<dbReference type="SUPFAM" id="SSF46785">
    <property type="entry name" value="Winged helix' DNA-binding domain"/>
    <property type="match status" value="1"/>
</dbReference>
<evidence type="ECO:0000313" key="5">
    <source>
        <dbReference type="EMBL" id="KXZ72070.1"/>
    </source>
</evidence>
<evidence type="ECO:0000259" key="4">
    <source>
        <dbReference type="PROSITE" id="PS50995"/>
    </source>
</evidence>
<reference evidence="5 6" key="1">
    <citation type="journal article" date="2016" name="Sci. Rep.">
        <title>Genomic and phenotypic characterization of the species Acinetobacter venetianus.</title>
        <authorList>
            <person name="Fondi M."/>
            <person name="Maida I."/>
            <person name="Perrin E."/>
            <person name="Orlandini V."/>
            <person name="La Torre L."/>
            <person name="Bosi E."/>
            <person name="Negroni A."/>
            <person name="Zanaroli G."/>
            <person name="Fava F."/>
            <person name="Decorosi F."/>
            <person name="Giovannetti L."/>
            <person name="Viti C."/>
            <person name="Vaneechoutte M."/>
            <person name="Dijkshoorn L."/>
            <person name="Fani R."/>
        </authorList>
    </citation>
    <scope>NUCLEOTIDE SEQUENCE [LARGE SCALE GENOMIC DNA]</scope>
    <source>
        <strain evidence="5 6">LUH13518</strain>
    </source>
</reference>
<dbReference type="PROSITE" id="PS50995">
    <property type="entry name" value="HTH_MARR_2"/>
    <property type="match status" value="1"/>
</dbReference>
<protein>
    <submittedName>
        <fullName evidence="5">Transcriptional repressor MprA</fullName>
    </submittedName>
</protein>
<dbReference type="AlphaFoldDB" id="A0A150HXX7"/>